<reference evidence="2" key="1">
    <citation type="journal article" date="2011" name="PLoS Biol.">
        <title>Gene gain and loss during evolution of obligate parasitism in the white rust pathogen of Arabidopsis thaliana.</title>
        <authorList>
            <person name="Kemen E."/>
            <person name="Gardiner A."/>
            <person name="Schultz-Larsen T."/>
            <person name="Kemen A.C."/>
            <person name="Balmuth A.L."/>
            <person name="Robert-Seilaniantz A."/>
            <person name="Bailey K."/>
            <person name="Holub E."/>
            <person name="Studholme D.J."/>
            <person name="Maclean D."/>
            <person name="Jones J.D."/>
        </authorList>
    </citation>
    <scope>NUCLEOTIDE SEQUENCE</scope>
</reference>
<sequence>MLISTLPEETYQTFPFNDIGRDPHMSLHRMLRERNSNAYNEVVKRKRFMVPPIQIPSSCKVPRILTPKLPSLRKSASTNALPRIMSSPLMSTMVETPQRDLMTSSFVDSRNVAKTRSDSTISPVLTNMYIDHYDHEYSPTTSQSSPLPFRPELVRNHSLNVNMKDDLMSMKRSGTKRCKFPMCTNSARSRGYCYSHGGGRRCCMPNCTNGAVSRDLCKRHGGGRRCKISGCKSSAESGGLCYSHGGGRRCNLSWCNARAKRGGKCAAHLDQSDSEDNYGACRNEIGSQAFSSTGKGSDAAQTLVDLACEQAYSSDTQTISEGPEAIANDRDAYALATLLN</sequence>
<feature type="domain" description="WRKY19-like zinc finger" evidence="1">
    <location>
        <begin position="199"/>
        <end position="222"/>
    </location>
</feature>
<feature type="domain" description="WRKY19-like zinc finger" evidence="1">
    <location>
        <begin position="176"/>
        <end position="198"/>
    </location>
</feature>
<name>F0WZW5_9STRA</name>
<dbReference type="InterPro" id="IPR056866">
    <property type="entry name" value="Znf_WRKY19"/>
</dbReference>
<organism evidence="2">
    <name type="scientific">Albugo laibachii Nc14</name>
    <dbReference type="NCBI Taxonomy" id="890382"/>
    <lineage>
        <taxon>Eukaryota</taxon>
        <taxon>Sar</taxon>
        <taxon>Stramenopiles</taxon>
        <taxon>Oomycota</taxon>
        <taxon>Peronosporomycetes</taxon>
        <taxon>Albuginales</taxon>
        <taxon>Albuginaceae</taxon>
        <taxon>Albugo</taxon>
    </lineage>
</organism>
<dbReference type="Pfam" id="PF24906">
    <property type="entry name" value="Zf_WRKY19"/>
    <property type="match status" value="3"/>
</dbReference>
<reference evidence="2" key="2">
    <citation type="submission" date="2011-02" db="EMBL/GenBank/DDBJ databases">
        <authorList>
            <person name="MacLean D."/>
        </authorList>
    </citation>
    <scope>NUCLEOTIDE SEQUENCE</scope>
</reference>
<dbReference type="AlphaFoldDB" id="F0WZW5"/>
<dbReference type="PANTHER" id="PTHR31827:SF1">
    <property type="entry name" value="EMB|CAB89363.1"/>
    <property type="match status" value="1"/>
</dbReference>
<protein>
    <submittedName>
        <fullName evidence="2">Uncharacterized protein AlNc14C446G11706</fullName>
    </submittedName>
</protein>
<dbReference type="PANTHER" id="PTHR31827">
    <property type="entry name" value="EMB|CAB89363.1"/>
    <property type="match status" value="1"/>
</dbReference>
<evidence type="ECO:0000313" key="2">
    <source>
        <dbReference type="EMBL" id="CCA27044.1"/>
    </source>
</evidence>
<feature type="domain" description="WRKY19-like zinc finger" evidence="1">
    <location>
        <begin position="223"/>
        <end position="246"/>
    </location>
</feature>
<proteinExistence type="predicted"/>
<gene>
    <name evidence="2" type="primary">AlNc14C446G11706</name>
    <name evidence="2" type="ORF">ALNC14_131880</name>
</gene>
<accession>F0WZW5</accession>
<evidence type="ECO:0000259" key="1">
    <source>
        <dbReference type="Pfam" id="PF24906"/>
    </source>
</evidence>
<dbReference type="EMBL" id="FR824489">
    <property type="protein sequence ID" value="CCA27044.1"/>
    <property type="molecule type" value="Genomic_DNA"/>
</dbReference>
<dbReference type="HOGENOM" id="CLU_817396_0_0_1"/>